<sequence length="607" mass="65268">MNSPGRSYSAVVKTPPGQGRQATPAPLARPNILTPATFASAILPSMHSTPAIKNSTRANIPAGPASHASLSAYSLKAAPAHGVASSNDAHRDSHGFVIPYRPSSATSYSASTPVNPVLSSPYPSSAGTPLHRASSRPETFFGDYFALREEDALAYGYGAGAYNSSEASRAPSIALLDSLRLPEAAIDLTTTSPEKKRKRQSKAKAASTIEGQLRLSASQREAASRMPGGGSDGEDPDREGDDKGSKSKKKKNGSSRSKQCHWQPYEDRYSAEKMVEARQSQVAGQAGLKGSVYEAIATWCNDQEDLIGADKTPSSVCSRYQHLKSKVFEPIELLVNKSGAGWDEANHCPTLPDSAWEALASSSNPRSKAAAKLRHKSFPLYHLYKAITTGHMAVGAHARAIGQPKTARGTRTNRGEEEDELVPTEVSDGDEDDDAPVASSSTTAATACAPLSSTMSTAASRQNDRVPVRRQARSTVQAAALSEISSVGKNLYTLAESTAQQSMAAIRKQLEDSGVIKTQKAYEKIDTVAEELNLSDADKTKITYYLMFTMNDNRHLDMFLACPHARVATHVQMLLRAATRDERKWGASPLKSARWERLEQSDDDTDK</sequence>
<organism evidence="1 2">
    <name type="scientific">Naganishia adeliensis</name>
    <dbReference type="NCBI Taxonomy" id="92952"/>
    <lineage>
        <taxon>Eukaryota</taxon>
        <taxon>Fungi</taxon>
        <taxon>Dikarya</taxon>
        <taxon>Basidiomycota</taxon>
        <taxon>Agaricomycotina</taxon>
        <taxon>Tremellomycetes</taxon>
        <taxon>Filobasidiales</taxon>
        <taxon>Filobasidiaceae</taxon>
        <taxon>Naganishia</taxon>
    </lineage>
</organism>
<reference evidence="1" key="1">
    <citation type="submission" date="2023-04" db="EMBL/GenBank/DDBJ databases">
        <title>Draft Genome sequencing of Naganishia species isolated from polar environments using Oxford Nanopore Technology.</title>
        <authorList>
            <person name="Leo P."/>
            <person name="Venkateswaran K."/>
        </authorList>
    </citation>
    <scope>NUCLEOTIDE SEQUENCE</scope>
    <source>
        <strain evidence="1">MNA-CCFEE 5262</strain>
    </source>
</reference>
<accession>A0ACC2X309</accession>
<name>A0ACC2X309_9TREE</name>
<proteinExistence type="predicted"/>
<comment type="caution">
    <text evidence="1">The sequence shown here is derived from an EMBL/GenBank/DDBJ whole genome shotgun (WGS) entry which is preliminary data.</text>
</comment>
<evidence type="ECO:0000313" key="1">
    <source>
        <dbReference type="EMBL" id="KAJ9117780.1"/>
    </source>
</evidence>
<gene>
    <name evidence="1" type="ORF">QFC20_000058</name>
</gene>
<keyword evidence="2" id="KW-1185">Reference proteome</keyword>
<evidence type="ECO:0000313" key="2">
    <source>
        <dbReference type="Proteomes" id="UP001230649"/>
    </source>
</evidence>
<dbReference type="Proteomes" id="UP001230649">
    <property type="component" value="Unassembled WGS sequence"/>
</dbReference>
<protein>
    <submittedName>
        <fullName evidence="1">Uncharacterized protein</fullName>
    </submittedName>
</protein>
<dbReference type="EMBL" id="JASBWS010000001">
    <property type="protein sequence ID" value="KAJ9117780.1"/>
    <property type="molecule type" value="Genomic_DNA"/>
</dbReference>